<dbReference type="STRING" id="1120996.SAMN02746066_01598"/>
<gene>
    <name evidence="5 7" type="primary">rplM</name>
    <name evidence="8" type="ORF">SAMN02746066_01598</name>
</gene>
<sequence>MFKIRHAKHLQSEKSVINAYQSPGNGILTYRRGYYKIADIKKTMSNQYVWLLKIIQGGKPMKSFMASPSTIERKWYVVDATGHTLGRLSSEIASVLRGKNKPTYTPHVDTGDYVIVINADKIKVTGKKMDQKIYYNHSEYVGGMRETTLKEMMAKKPCDVITLAVKGMLPKGPLGRQMLTKLHVYAGAEHDNAAQKPEVLEIKSRY</sequence>
<name>A0A1M7HVF0_9FIRM</name>
<keyword evidence="2 5" id="KW-0689">Ribosomal protein</keyword>
<dbReference type="GO" id="GO:0017148">
    <property type="term" value="P:negative regulation of translation"/>
    <property type="evidence" value="ECO:0007669"/>
    <property type="project" value="TreeGrafter"/>
</dbReference>
<proteinExistence type="inferred from homology"/>
<dbReference type="FunFam" id="3.90.1180.10:FF:000001">
    <property type="entry name" value="50S ribosomal protein L13"/>
    <property type="match status" value="1"/>
</dbReference>
<dbReference type="GO" id="GO:0006412">
    <property type="term" value="P:translation"/>
    <property type="evidence" value="ECO:0007669"/>
    <property type="project" value="UniProtKB-UniRule"/>
</dbReference>
<organism evidence="8 9">
    <name type="scientific">Anaerosporobacter mobilis DSM 15930</name>
    <dbReference type="NCBI Taxonomy" id="1120996"/>
    <lineage>
        <taxon>Bacteria</taxon>
        <taxon>Bacillati</taxon>
        <taxon>Bacillota</taxon>
        <taxon>Clostridia</taxon>
        <taxon>Lachnospirales</taxon>
        <taxon>Lachnospiraceae</taxon>
        <taxon>Anaerosporobacter</taxon>
    </lineage>
</organism>
<dbReference type="CDD" id="cd00392">
    <property type="entry name" value="Ribosomal_L13"/>
    <property type="match status" value="1"/>
</dbReference>
<dbReference type="SUPFAM" id="SSF52161">
    <property type="entry name" value="Ribosomal protein L13"/>
    <property type="match status" value="1"/>
</dbReference>
<comment type="subunit">
    <text evidence="5">Part of the 50S ribosomal subunit.</text>
</comment>
<dbReference type="PANTHER" id="PTHR11545">
    <property type="entry name" value="RIBOSOMAL PROTEIN L13"/>
    <property type="match status" value="1"/>
</dbReference>
<evidence type="ECO:0000256" key="1">
    <source>
        <dbReference type="ARBA" id="ARBA00006227"/>
    </source>
</evidence>
<evidence type="ECO:0000256" key="5">
    <source>
        <dbReference type="HAMAP-Rule" id="MF_01366"/>
    </source>
</evidence>
<dbReference type="NCBIfam" id="TIGR01066">
    <property type="entry name" value="rplM_bact"/>
    <property type="match status" value="1"/>
</dbReference>
<dbReference type="Pfam" id="PF00572">
    <property type="entry name" value="Ribosomal_L13"/>
    <property type="match status" value="1"/>
</dbReference>
<dbReference type="InterPro" id="IPR005823">
    <property type="entry name" value="Ribosomal_uL13_bac-type"/>
</dbReference>
<dbReference type="PROSITE" id="PS00783">
    <property type="entry name" value="RIBOSOMAL_L13"/>
    <property type="match status" value="1"/>
</dbReference>
<comment type="function">
    <text evidence="5 7">This protein is one of the early assembly proteins of the 50S ribosomal subunit, although it is not seen to bind rRNA by itself. It is important during the early stages of 50S assembly.</text>
</comment>
<evidence type="ECO:0000256" key="2">
    <source>
        <dbReference type="ARBA" id="ARBA00022980"/>
    </source>
</evidence>
<evidence type="ECO:0000256" key="4">
    <source>
        <dbReference type="ARBA" id="ARBA00035201"/>
    </source>
</evidence>
<dbReference type="Gene3D" id="3.90.1180.10">
    <property type="entry name" value="Ribosomal protein L13"/>
    <property type="match status" value="1"/>
</dbReference>
<dbReference type="HAMAP" id="MF_01366">
    <property type="entry name" value="Ribosomal_uL13"/>
    <property type="match status" value="1"/>
</dbReference>
<dbReference type="GO" id="GO:0003735">
    <property type="term" value="F:structural constituent of ribosome"/>
    <property type="evidence" value="ECO:0007669"/>
    <property type="project" value="InterPro"/>
</dbReference>
<dbReference type="PANTHER" id="PTHR11545:SF2">
    <property type="entry name" value="LARGE RIBOSOMAL SUBUNIT PROTEIN UL13M"/>
    <property type="match status" value="1"/>
</dbReference>
<comment type="similarity">
    <text evidence="1 5 6">Belongs to the universal ribosomal protein uL13 family.</text>
</comment>
<accession>A0A1M7HVF0</accession>
<dbReference type="GO" id="GO:0022625">
    <property type="term" value="C:cytosolic large ribosomal subunit"/>
    <property type="evidence" value="ECO:0007669"/>
    <property type="project" value="TreeGrafter"/>
</dbReference>
<protein>
    <recommendedName>
        <fullName evidence="4 5">Large ribosomal subunit protein uL13</fullName>
    </recommendedName>
</protein>
<dbReference type="AlphaFoldDB" id="A0A1M7HVF0"/>
<keyword evidence="3 5" id="KW-0687">Ribonucleoprotein</keyword>
<evidence type="ECO:0000256" key="6">
    <source>
        <dbReference type="RuleBase" id="RU003877"/>
    </source>
</evidence>
<dbReference type="Proteomes" id="UP000184038">
    <property type="component" value="Unassembled WGS sequence"/>
</dbReference>
<dbReference type="EMBL" id="FRCP01000008">
    <property type="protein sequence ID" value="SHM32445.1"/>
    <property type="molecule type" value="Genomic_DNA"/>
</dbReference>
<dbReference type="InterPro" id="IPR036899">
    <property type="entry name" value="Ribosomal_uL13_sf"/>
</dbReference>
<dbReference type="GO" id="GO:0003729">
    <property type="term" value="F:mRNA binding"/>
    <property type="evidence" value="ECO:0007669"/>
    <property type="project" value="TreeGrafter"/>
</dbReference>
<evidence type="ECO:0000313" key="8">
    <source>
        <dbReference type="EMBL" id="SHM32445.1"/>
    </source>
</evidence>
<reference evidence="8 9" key="1">
    <citation type="submission" date="2016-11" db="EMBL/GenBank/DDBJ databases">
        <authorList>
            <person name="Jaros S."/>
            <person name="Januszkiewicz K."/>
            <person name="Wedrychowicz H."/>
        </authorList>
    </citation>
    <scope>NUCLEOTIDE SEQUENCE [LARGE SCALE GENOMIC DNA]</scope>
    <source>
        <strain evidence="8 9">DSM 15930</strain>
    </source>
</reference>
<dbReference type="InterPro" id="IPR023563">
    <property type="entry name" value="Ribosomal_uL13_CS"/>
</dbReference>
<evidence type="ECO:0000256" key="7">
    <source>
        <dbReference type="RuleBase" id="RU003878"/>
    </source>
</evidence>
<evidence type="ECO:0000256" key="3">
    <source>
        <dbReference type="ARBA" id="ARBA00023274"/>
    </source>
</evidence>
<keyword evidence="9" id="KW-1185">Reference proteome</keyword>
<evidence type="ECO:0000313" key="9">
    <source>
        <dbReference type="Proteomes" id="UP000184038"/>
    </source>
</evidence>
<dbReference type="InterPro" id="IPR005822">
    <property type="entry name" value="Ribosomal_uL13"/>
</dbReference>